<keyword evidence="2" id="KW-0805">Transcription regulation</keyword>
<dbReference type="GO" id="GO:0046983">
    <property type="term" value="F:protein dimerization activity"/>
    <property type="evidence" value="ECO:0007669"/>
    <property type="project" value="InterPro"/>
</dbReference>
<keyword evidence="9" id="KW-1185">Reference proteome</keyword>
<dbReference type="Gene3D" id="4.10.280.10">
    <property type="entry name" value="Helix-loop-helix DNA-binding domain"/>
    <property type="match status" value="1"/>
</dbReference>
<keyword evidence="4" id="KW-0804">Transcription</keyword>
<evidence type="ECO:0000313" key="8">
    <source>
        <dbReference type="EMBL" id="KEZ43782.1"/>
    </source>
</evidence>
<name>A0A084G8X0_PSEDA</name>
<comment type="caution">
    <text evidence="8">The sequence shown here is derived from an EMBL/GenBank/DDBJ whole genome shotgun (WGS) entry which is preliminary data.</text>
</comment>
<dbReference type="GO" id="GO:0000981">
    <property type="term" value="F:DNA-binding transcription factor activity, RNA polymerase II-specific"/>
    <property type="evidence" value="ECO:0007669"/>
    <property type="project" value="TreeGrafter"/>
</dbReference>
<dbReference type="InterPro" id="IPR052207">
    <property type="entry name" value="Max-like/E-box_TFs"/>
</dbReference>
<evidence type="ECO:0000313" key="9">
    <source>
        <dbReference type="Proteomes" id="UP000028545"/>
    </source>
</evidence>
<protein>
    <recommendedName>
        <fullName evidence="7">BHLH domain-containing protein</fullName>
    </recommendedName>
</protein>
<sequence length="485" mass="52228">METEHPSDPSLPFGYSFNESQDVFRDPPPEPAPGDPILTAADSLNIQNFFETLSSDRNPPPSFGEGLNFTDSWLDLPPQLIGSTTSFGQQPRTSPPSHMNLSNNFQLLEHPHDGAAHLSGAMLPPANPSVYSAGTPRVAQPTMPMAAPKDDTELVEAARVLHHGPIDRSAVAQVAQHTQHQFPMNPSFPSVQDLGPDYRHEPGTLLGHGLLRNENGIANGMNGLVDGSNAIVNHQFPSVLYSGQPSEASPGHTQATDYYWGSDANFNGSQGFVPQSVRDTTEALSAQQLQMMQCLSYNQSAGTTRPSSPVVNHGSSSSPLATASLAAMDIGEGPPRKRRKSKIAKEEAAAAGDEDESSPRPTTAKSGRRRKTKTEAAGAGSSPGEGSEATPKGTTPPKRRKSATNGAKPPRENLTEEQKRENHIRSEQKRRTVIKEGFDDLCAIVPKLRGGGISKSNMLTTAAEWLDELLRYNKELTDQLARIRT</sequence>
<dbReference type="CDD" id="cd11404">
    <property type="entry name" value="bHLHzip_Mlx_like"/>
    <property type="match status" value="1"/>
</dbReference>
<dbReference type="OMA" id="DDNESNM"/>
<dbReference type="AlphaFoldDB" id="A0A084G8X0"/>
<dbReference type="GeneID" id="27723000"/>
<reference evidence="8 9" key="1">
    <citation type="journal article" date="2014" name="Genome Announc.">
        <title>Draft genome sequence of the pathogenic fungus Scedosporium apiospermum.</title>
        <authorList>
            <person name="Vandeputte P."/>
            <person name="Ghamrawi S."/>
            <person name="Rechenmann M."/>
            <person name="Iltis A."/>
            <person name="Giraud S."/>
            <person name="Fleury M."/>
            <person name="Thornton C."/>
            <person name="Delhaes L."/>
            <person name="Meyer W."/>
            <person name="Papon N."/>
            <person name="Bouchara J.P."/>
        </authorList>
    </citation>
    <scope>NUCLEOTIDE SEQUENCE [LARGE SCALE GENOMIC DNA]</scope>
    <source>
        <strain evidence="8 9">IHEM 14462</strain>
    </source>
</reference>
<dbReference type="InterPro" id="IPR011598">
    <property type="entry name" value="bHLH_dom"/>
</dbReference>
<evidence type="ECO:0000256" key="6">
    <source>
        <dbReference type="SAM" id="MobiDB-lite"/>
    </source>
</evidence>
<dbReference type="GO" id="GO:0000978">
    <property type="term" value="F:RNA polymerase II cis-regulatory region sequence-specific DNA binding"/>
    <property type="evidence" value="ECO:0007669"/>
    <property type="project" value="TreeGrafter"/>
</dbReference>
<evidence type="ECO:0000259" key="7">
    <source>
        <dbReference type="PROSITE" id="PS50888"/>
    </source>
</evidence>
<evidence type="ECO:0000256" key="1">
    <source>
        <dbReference type="ARBA" id="ARBA00004123"/>
    </source>
</evidence>
<dbReference type="Pfam" id="PF00010">
    <property type="entry name" value="HLH"/>
    <property type="match status" value="1"/>
</dbReference>
<dbReference type="PANTHER" id="PTHR15741:SF27">
    <property type="entry name" value="TRANSCRIPTION FACTOR AP-4"/>
    <property type="match status" value="1"/>
</dbReference>
<keyword evidence="5" id="KW-0539">Nucleus</keyword>
<feature type="compositionally biased region" description="Polar residues" evidence="6">
    <location>
        <begin position="81"/>
        <end position="103"/>
    </location>
</feature>
<feature type="compositionally biased region" description="Low complexity" evidence="6">
    <location>
        <begin position="375"/>
        <end position="389"/>
    </location>
</feature>
<evidence type="ECO:0000256" key="4">
    <source>
        <dbReference type="ARBA" id="ARBA00023163"/>
    </source>
</evidence>
<keyword evidence="3" id="KW-0238">DNA-binding</keyword>
<evidence type="ECO:0000256" key="2">
    <source>
        <dbReference type="ARBA" id="ARBA00023015"/>
    </source>
</evidence>
<feature type="region of interest" description="Disordered" evidence="6">
    <location>
        <begin position="80"/>
        <end position="103"/>
    </location>
</feature>
<dbReference type="Proteomes" id="UP000028545">
    <property type="component" value="Unassembled WGS sequence"/>
</dbReference>
<gene>
    <name evidence="8" type="ORF">SAPIO_CDS3928</name>
</gene>
<evidence type="ECO:0000256" key="3">
    <source>
        <dbReference type="ARBA" id="ARBA00023125"/>
    </source>
</evidence>
<dbReference type="InterPro" id="IPR036638">
    <property type="entry name" value="HLH_DNA-bd_sf"/>
</dbReference>
<dbReference type="RefSeq" id="XP_016643581.1">
    <property type="nucleotide sequence ID" value="XM_016786605.1"/>
</dbReference>
<evidence type="ECO:0000256" key="5">
    <source>
        <dbReference type="ARBA" id="ARBA00023242"/>
    </source>
</evidence>
<feature type="region of interest" description="Disordered" evidence="6">
    <location>
        <begin position="1"/>
        <end position="35"/>
    </location>
</feature>
<dbReference type="OrthoDB" id="5778525at2759"/>
<feature type="region of interest" description="Disordered" evidence="6">
    <location>
        <begin position="299"/>
        <end position="430"/>
    </location>
</feature>
<dbReference type="KEGG" id="sapo:SAPIO_CDS3928"/>
<dbReference type="HOGENOM" id="CLU_034677_0_0_1"/>
<dbReference type="PROSITE" id="PS50888">
    <property type="entry name" value="BHLH"/>
    <property type="match status" value="1"/>
</dbReference>
<accession>A0A084G8X0</accession>
<dbReference type="VEuPathDB" id="FungiDB:SAPIO_CDS3928"/>
<dbReference type="GO" id="GO:0005634">
    <property type="term" value="C:nucleus"/>
    <property type="evidence" value="ECO:0007669"/>
    <property type="project" value="UniProtKB-SubCell"/>
</dbReference>
<feature type="compositionally biased region" description="Basic and acidic residues" evidence="6">
    <location>
        <begin position="409"/>
        <end position="430"/>
    </location>
</feature>
<feature type="compositionally biased region" description="Low complexity" evidence="6">
    <location>
        <begin position="306"/>
        <end position="327"/>
    </location>
</feature>
<organism evidence="8 9">
    <name type="scientific">Pseudallescheria apiosperma</name>
    <name type="common">Scedosporium apiospermum</name>
    <dbReference type="NCBI Taxonomy" id="563466"/>
    <lineage>
        <taxon>Eukaryota</taxon>
        <taxon>Fungi</taxon>
        <taxon>Dikarya</taxon>
        <taxon>Ascomycota</taxon>
        <taxon>Pezizomycotina</taxon>
        <taxon>Sordariomycetes</taxon>
        <taxon>Hypocreomycetidae</taxon>
        <taxon>Microascales</taxon>
        <taxon>Microascaceae</taxon>
        <taxon>Scedosporium</taxon>
    </lineage>
</organism>
<comment type="subcellular location">
    <subcellularLocation>
        <location evidence="1">Nucleus</location>
    </subcellularLocation>
</comment>
<dbReference type="PANTHER" id="PTHR15741">
    <property type="entry name" value="BASIC HELIX-LOOP-HELIX ZIP TRANSCRIPTION FACTOR"/>
    <property type="match status" value="1"/>
</dbReference>
<feature type="domain" description="BHLH" evidence="7">
    <location>
        <begin position="418"/>
        <end position="469"/>
    </location>
</feature>
<dbReference type="SUPFAM" id="SSF47459">
    <property type="entry name" value="HLH, helix-loop-helix DNA-binding domain"/>
    <property type="match status" value="1"/>
</dbReference>
<dbReference type="EMBL" id="JOWA01000090">
    <property type="protein sequence ID" value="KEZ43782.1"/>
    <property type="molecule type" value="Genomic_DNA"/>
</dbReference>
<proteinExistence type="predicted"/>